<feature type="transmembrane region" description="Helical" evidence="1">
    <location>
        <begin position="17"/>
        <end position="37"/>
    </location>
</feature>
<gene>
    <name evidence="2" type="ORF">KHA97_20575</name>
</gene>
<accession>A0A942TK29</accession>
<evidence type="ECO:0000256" key="1">
    <source>
        <dbReference type="SAM" id="Phobius"/>
    </source>
</evidence>
<feature type="transmembrane region" description="Helical" evidence="1">
    <location>
        <begin position="173"/>
        <end position="193"/>
    </location>
</feature>
<dbReference type="AlphaFoldDB" id="A0A942TK29"/>
<keyword evidence="1" id="KW-0472">Membrane</keyword>
<feature type="transmembrane region" description="Helical" evidence="1">
    <location>
        <begin position="138"/>
        <end position="161"/>
    </location>
</feature>
<sequence length="261" mass="30260">MVAFWGLMKKDMLLMRFWYITWLAFSLICIVGGYIMQDYWNEPSIVVPIYIGLISLQLFLMPIMILHVLNIEGKTQLWLYNPQSSKKLLLAKLSAAALLQVISQLLLVIYGLFLMRFLLKAGLITTFNDFLPFEQGTFFHTALFSTSFYMTIWIVFLWTIYHSLGRYPSLKNFRWLVVILIWIAFGFIEAQLVKLKVLQHNLFSFTANVNVAPSMEYTKGNGWSVVYTDVPIPIVPIILYTIFAIVLFLITSKLLDKKVEV</sequence>
<organism evidence="2 3">
    <name type="scientific">Lederbergia citri</name>
    <dbReference type="NCBI Taxonomy" id="2833580"/>
    <lineage>
        <taxon>Bacteria</taxon>
        <taxon>Bacillati</taxon>
        <taxon>Bacillota</taxon>
        <taxon>Bacilli</taxon>
        <taxon>Bacillales</taxon>
        <taxon>Bacillaceae</taxon>
        <taxon>Lederbergia</taxon>
    </lineage>
</organism>
<comment type="caution">
    <text evidence="2">The sequence shown here is derived from an EMBL/GenBank/DDBJ whole genome shotgun (WGS) entry which is preliminary data.</text>
</comment>
<keyword evidence="1" id="KW-0812">Transmembrane</keyword>
<reference evidence="2 3" key="1">
    <citation type="submission" date="2021-05" db="EMBL/GenBank/DDBJ databases">
        <title>Novel Bacillus species.</title>
        <authorList>
            <person name="Liu G."/>
        </authorList>
    </citation>
    <scope>NUCLEOTIDE SEQUENCE [LARGE SCALE GENOMIC DNA]</scope>
    <source>
        <strain evidence="3">FJAT-49780</strain>
    </source>
</reference>
<dbReference type="EMBL" id="JAGYPG010000004">
    <property type="protein sequence ID" value="MBS4197444.1"/>
    <property type="molecule type" value="Genomic_DNA"/>
</dbReference>
<proteinExistence type="predicted"/>
<dbReference type="RefSeq" id="WP_213126669.1">
    <property type="nucleotide sequence ID" value="NZ_JAGYPG010000004.1"/>
</dbReference>
<protein>
    <submittedName>
        <fullName evidence="2">Uncharacterized protein</fullName>
    </submittedName>
</protein>
<keyword evidence="1" id="KW-1133">Transmembrane helix</keyword>
<feature type="transmembrane region" description="Helical" evidence="1">
    <location>
        <begin position="230"/>
        <end position="250"/>
    </location>
</feature>
<feature type="transmembrane region" description="Helical" evidence="1">
    <location>
        <begin position="89"/>
        <end position="118"/>
    </location>
</feature>
<keyword evidence="3" id="KW-1185">Reference proteome</keyword>
<evidence type="ECO:0000313" key="2">
    <source>
        <dbReference type="EMBL" id="MBS4197444.1"/>
    </source>
</evidence>
<dbReference type="Proteomes" id="UP000681414">
    <property type="component" value="Unassembled WGS sequence"/>
</dbReference>
<feature type="transmembrane region" description="Helical" evidence="1">
    <location>
        <begin position="49"/>
        <end position="69"/>
    </location>
</feature>
<evidence type="ECO:0000313" key="3">
    <source>
        <dbReference type="Proteomes" id="UP000681414"/>
    </source>
</evidence>
<name>A0A942TK29_9BACI</name>